<dbReference type="EnsemblPlants" id="KQK90512">
    <property type="protein sequence ID" value="KQK90512"/>
    <property type="gene ID" value="SETIT_038496mg"/>
</dbReference>
<dbReference type="Proteomes" id="UP000004995">
    <property type="component" value="Unassembled WGS sequence"/>
</dbReference>
<keyword evidence="2" id="KW-1185">Reference proteome</keyword>
<dbReference type="AlphaFoldDB" id="K4AHY9"/>
<evidence type="ECO:0000313" key="2">
    <source>
        <dbReference type="Proteomes" id="UP000004995"/>
    </source>
</evidence>
<proteinExistence type="predicted"/>
<dbReference type="Gramene" id="KQK90512">
    <property type="protein sequence ID" value="KQK90512"/>
    <property type="gene ID" value="SETIT_038496mg"/>
</dbReference>
<organism evidence="1 2">
    <name type="scientific">Setaria italica</name>
    <name type="common">Foxtail millet</name>
    <name type="synonym">Panicum italicum</name>
    <dbReference type="NCBI Taxonomy" id="4555"/>
    <lineage>
        <taxon>Eukaryota</taxon>
        <taxon>Viridiplantae</taxon>
        <taxon>Streptophyta</taxon>
        <taxon>Embryophyta</taxon>
        <taxon>Tracheophyta</taxon>
        <taxon>Spermatophyta</taxon>
        <taxon>Magnoliopsida</taxon>
        <taxon>Liliopsida</taxon>
        <taxon>Poales</taxon>
        <taxon>Poaceae</taxon>
        <taxon>PACMAD clade</taxon>
        <taxon>Panicoideae</taxon>
        <taxon>Panicodae</taxon>
        <taxon>Paniceae</taxon>
        <taxon>Cenchrinae</taxon>
        <taxon>Setaria</taxon>
    </lineage>
</organism>
<reference evidence="1" key="2">
    <citation type="submission" date="2018-08" db="UniProtKB">
        <authorList>
            <consortium name="EnsemblPlants"/>
        </authorList>
    </citation>
    <scope>IDENTIFICATION</scope>
    <source>
        <strain evidence="1">Yugu1</strain>
    </source>
</reference>
<evidence type="ECO:0000313" key="1">
    <source>
        <dbReference type="EnsemblPlants" id="KQK90512"/>
    </source>
</evidence>
<accession>K4AHY9</accession>
<sequence length="53" mass="6115">MSKMVLQGMPAFSSSEPDSVFFPEQAWAVALPFHHVKRKLCTLKALRVQRERK</sequence>
<dbReference type="EMBL" id="AGNK02005942">
    <property type="status" value="NOT_ANNOTATED_CDS"/>
    <property type="molecule type" value="Genomic_DNA"/>
</dbReference>
<dbReference type="InParanoid" id="K4AHY9"/>
<protein>
    <submittedName>
        <fullName evidence="1">Uncharacterized protein</fullName>
    </submittedName>
</protein>
<name>K4AHY9_SETIT</name>
<reference evidence="2" key="1">
    <citation type="journal article" date="2012" name="Nat. Biotechnol.">
        <title>Reference genome sequence of the model plant Setaria.</title>
        <authorList>
            <person name="Bennetzen J.L."/>
            <person name="Schmutz J."/>
            <person name="Wang H."/>
            <person name="Percifield R."/>
            <person name="Hawkins J."/>
            <person name="Pontaroli A.C."/>
            <person name="Estep M."/>
            <person name="Feng L."/>
            <person name="Vaughn J.N."/>
            <person name="Grimwood J."/>
            <person name="Jenkins J."/>
            <person name="Barry K."/>
            <person name="Lindquist E."/>
            <person name="Hellsten U."/>
            <person name="Deshpande S."/>
            <person name="Wang X."/>
            <person name="Wu X."/>
            <person name="Mitros T."/>
            <person name="Triplett J."/>
            <person name="Yang X."/>
            <person name="Ye C.Y."/>
            <person name="Mauro-Herrera M."/>
            <person name="Wang L."/>
            <person name="Li P."/>
            <person name="Sharma M."/>
            <person name="Sharma R."/>
            <person name="Ronald P.C."/>
            <person name="Panaud O."/>
            <person name="Kellogg E.A."/>
            <person name="Brutnell T.P."/>
            <person name="Doust A.N."/>
            <person name="Tuskan G.A."/>
            <person name="Rokhsar D."/>
            <person name="Devos K.M."/>
        </authorList>
    </citation>
    <scope>NUCLEOTIDE SEQUENCE [LARGE SCALE GENOMIC DNA]</scope>
    <source>
        <strain evidence="2">cv. Yugu1</strain>
    </source>
</reference>
<dbReference type="HOGENOM" id="CLU_3072319_0_0_1"/>